<proteinExistence type="predicted"/>
<comment type="caution">
    <text evidence="1">The sequence shown here is derived from an EMBL/GenBank/DDBJ whole genome shotgun (WGS) entry which is preliminary data.</text>
</comment>
<name>A0A8H3J3Y0_9LECA</name>
<evidence type="ECO:0000313" key="1">
    <source>
        <dbReference type="EMBL" id="CAF9940245.1"/>
    </source>
</evidence>
<reference evidence="1" key="1">
    <citation type="submission" date="2021-03" db="EMBL/GenBank/DDBJ databases">
        <authorList>
            <person name="Tagirdzhanova G."/>
        </authorList>
    </citation>
    <scope>NUCLEOTIDE SEQUENCE</scope>
</reference>
<protein>
    <submittedName>
        <fullName evidence="1">Uncharacterized protein</fullName>
    </submittedName>
</protein>
<dbReference type="Proteomes" id="UP000664534">
    <property type="component" value="Unassembled WGS sequence"/>
</dbReference>
<accession>A0A8H3J3Y0</accession>
<keyword evidence="2" id="KW-1185">Reference proteome</keyword>
<dbReference type="EMBL" id="CAJPDT010000129">
    <property type="protein sequence ID" value="CAF9940245.1"/>
    <property type="molecule type" value="Genomic_DNA"/>
</dbReference>
<gene>
    <name evidence="1" type="ORF">IMSHALPRED_001804</name>
</gene>
<dbReference type="AlphaFoldDB" id="A0A8H3J3Y0"/>
<evidence type="ECO:0000313" key="2">
    <source>
        <dbReference type="Proteomes" id="UP000664534"/>
    </source>
</evidence>
<organism evidence="1 2">
    <name type="scientific">Imshaugia aleurites</name>
    <dbReference type="NCBI Taxonomy" id="172621"/>
    <lineage>
        <taxon>Eukaryota</taxon>
        <taxon>Fungi</taxon>
        <taxon>Dikarya</taxon>
        <taxon>Ascomycota</taxon>
        <taxon>Pezizomycotina</taxon>
        <taxon>Lecanoromycetes</taxon>
        <taxon>OSLEUM clade</taxon>
        <taxon>Lecanoromycetidae</taxon>
        <taxon>Lecanorales</taxon>
        <taxon>Lecanorineae</taxon>
        <taxon>Parmeliaceae</taxon>
        <taxon>Imshaugia</taxon>
    </lineage>
</organism>
<sequence>MRNPDQWYDGDVVEVHGHWRYVKIKERSTQQIFVLEPAYQAVSLELTVEANKHVNFKLKPDSEEVTEIKIKRD</sequence>